<organism evidence="2 3">
    <name type="scientific">Trachymyrmex septentrionalis</name>
    <dbReference type="NCBI Taxonomy" id="34720"/>
    <lineage>
        <taxon>Eukaryota</taxon>
        <taxon>Metazoa</taxon>
        <taxon>Ecdysozoa</taxon>
        <taxon>Arthropoda</taxon>
        <taxon>Hexapoda</taxon>
        <taxon>Insecta</taxon>
        <taxon>Pterygota</taxon>
        <taxon>Neoptera</taxon>
        <taxon>Endopterygota</taxon>
        <taxon>Hymenoptera</taxon>
        <taxon>Apocrita</taxon>
        <taxon>Aculeata</taxon>
        <taxon>Formicoidea</taxon>
        <taxon>Formicidae</taxon>
        <taxon>Myrmicinae</taxon>
        <taxon>Trachymyrmex</taxon>
    </lineage>
</organism>
<protein>
    <submittedName>
        <fullName evidence="2">Uncharacterized protein</fullName>
    </submittedName>
</protein>
<dbReference type="Proteomes" id="UP000078541">
    <property type="component" value="Unassembled WGS sequence"/>
</dbReference>
<dbReference type="EMBL" id="KQ981647">
    <property type="protein sequence ID" value="KYN38654.1"/>
    <property type="molecule type" value="Genomic_DNA"/>
</dbReference>
<feature type="transmembrane region" description="Helical" evidence="1">
    <location>
        <begin position="33"/>
        <end position="51"/>
    </location>
</feature>
<name>A0A151JX83_9HYME</name>
<gene>
    <name evidence="2" type="ORF">ALC56_06960</name>
</gene>
<reference evidence="2 3" key="1">
    <citation type="submission" date="2016-03" db="EMBL/GenBank/DDBJ databases">
        <title>Trachymyrmex septentrionalis WGS genome.</title>
        <authorList>
            <person name="Nygaard S."/>
            <person name="Hu H."/>
            <person name="Boomsma J."/>
            <person name="Zhang G."/>
        </authorList>
    </citation>
    <scope>NUCLEOTIDE SEQUENCE [LARGE SCALE GENOMIC DNA]</scope>
    <source>
        <strain evidence="2">Tsep2-gDNA-1</strain>
        <tissue evidence="2">Whole body</tissue>
    </source>
</reference>
<keyword evidence="1" id="KW-0812">Transmembrane</keyword>
<dbReference type="AlphaFoldDB" id="A0A151JX83"/>
<evidence type="ECO:0000313" key="2">
    <source>
        <dbReference type="EMBL" id="KYN38654.1"/>
    </source>
</evidence>
<keyword evidence="3" id="KW-1185">Reference proteome</keyword>
<keyword evidence="1" id="KW-1133">Transmembrane helix</keyword>
<feature type="transmembrane region" description="Helical" evidence="1">
    <location>
        <begin position="6"/>
        <end position="26"/>
    </location>
</feature>
<sequence>MKTIQIALAPLLIIGSFCSLGSFEYFLAQSKRYLSYLYVFAIWNFYVYFIYRCHSITLADYTLHQIIIHIIVLIAIPISFFHSKVRVLKYIPINNTVAILHELSTYNSDMALHEQILQFILQIKQREVKFGMGLVYFGYDFILKVCFIWNKCAYIYKHVIEHKYVYIYFFKLRKYLNGSILFKLFLN</sequence>
<evidence type="ECO:0000256" key="1">
    <source>
        <dbReference type="SAM" id="Phobius"/>
    </source>
</evidence>
<keyword evidence="1" id="KW-0472">Membrane</keyword>
<evidence type="ECO:0000313" key="3">
    <source>
        <dbReference type="Proteomes" id="UP000078541"/>
    </source>
</evidence>
<feature type="transmembrane region" description="Helical" evidence="1">
    <location>
        <begin position="63"/>
        <end position="81"/>
    </location>
</feature>
<proteinExistence type="predicted"/>
<accession>A0A151JX83</accession>